<accession>A0A0G2HW24</accession>
<evidence type="ECO:0000313" key="3">
    <source>
        <dbReference type="Proteomes" id="UP000034680"/>
    </source>
</evidence>
<name>A0A0G2HW24_9PEZI</name>
<evidence type="ECO:0000313" key="2">
    <source>
        <dbReference type="EMBL" id="KKY32230.1"/>
    </source>
</evidence>
<gene>
    <name evidence="2" type="ORF">UCDDA912_g07771</name>
</gene>
<proteinExistence type="predicted"/>
<reference evidence="2 3" key="2">
    <citation type="submission" date="2015-05" db="EMBL/GenBank/DDBJ databases">
        <authorList>
            <person name="Morales-Cruz A."/>
            <person name="Amrine K.C."/>
            <person name="Cantu D."/>
        </authorList>
    </citation>
    <scope>NUCLEOTIDE SEQUENCE [LARGE SCALE GENOMIC DNA]</scope>
    <source>
        <strain evidence="2">DA912</strain>
    </source>
</reference>
<dbReference type="Proteomes" id="UP000034680">
    <property type="component" value="Unassembled WGS sequence"/>
</dbReference>
<feature type="compositionally biased region" description="Basic and acidic residues" evidence="1">
    <location>
        <begin position="20"/>
        <end position="35"/>
    </location>
</feature>
<organism evidence="2 3">
    <name type="scientific">Diaporthe ampelina</name>
    <dbReference type="NCBI Taxonomy" id="1214573"/>
    <lineage>
        <taxon>Eukaryota</taxon>
        <taxon>Fungi</taxon>
        <taxon>Dikarya</taxon>
        <taxon>Ascomycota</taxon>
        <taxon>Pezizomycotina</taxon>
        <taxon>Sordariomycetes</taxon>
        <taxon>Sordariomycetidae</taxon>
        <taxon>Diaporthales</taxon>
        <taxon>Diaporthaceae</taxon>
        <taxon>Diaporthe</taxon>
    </lineage>
</organism>
<sequence length="78" mass="8913">MLTLCSTSIARGELVTEEITADRRPMKDDQDERSKRANQYTDDTVRPSAHIAVHILIINEEYALVNNVDTPEGEDFHR</sequence>
<dbReference type="EMBL" id="LCUC01000332">
    <property type="protein sequence ID" value="KKY32230.1"/>
    <property type="molecule type" value="Genomic_DNA"/>
</dbReference>
<keyword evidence="3" id="KW-1185">Reference proteome</keyword>
<comment type="caution">
    <text evidence="2">The sequence shown here is derived from an EMBL/GenBank/DDBJ whole genome shotgun (WGS) entry which is preliminary data.</text>
</comment>
<evidence type="ECO:0000256" key="1">
    <source>
        <dbReference type="SAM" id="MobiDB-lite"/>
    </source>
</evidence>
<feature type="region of interest" description="Disordered" evidence="1">
    <location>
        <begin position="16"/>
        <end position="43"/>
    </location>
</feature>
<protein>
    <submittedName>
        <fullName evidence="2">Uncharacterized protein</fullName>
    </submittedName>
</protein>
<reference evidence="2 3" key="1">
    <citation type="submission" date="2015-05" db="EMBL/GenBank/DDBJ databases">
        <title>Distinctive expansion of gene families associated with plant cell wall degradation and secondary metabolism in the genomes of grapevine trunk pathogens.</title>
        <authorList>
            <person name="Lawrence D.P."/>
            <person name="Travadon R."/>
            <person name="Rolshausen P.E."/>
            <person name="Baumgartner K."/>
        </authorList>
    </citation>
    <scope>NUCLEOTIDE SEQUENCE [LARGE SCALE GENOMIC DNA]</scope>
    <source>
        <strain evidence="2">DA912</strain>
    </source>
</reference>
<dbReference type="AlphaFoldDB" id="A0A0G2HW24"/>